<sequence length="242" mass="26840">MPYLFHWGVFLERASSSETYLDWIVSGLKVTVAVGLCSWIIALFLGSVLGVLRTLPNKWASGFAAAYVELFRNVPLLVQLFIWYFVVPELLPGGQAIKEMSPVTQQFLAGVICLGTFTAARICEQVRSGIASLSRGQRNASFALGLTSLQTYRYVVLPMAFRIIVPPLTTEFVNIFQNSAVASTIGLLDLAGQGRQLVDYTARPYESFIAVTLLYCLLNVAVMMLMRWIEQHTRVPGYLGSK</sequence>
<dbReference type="PANTHER" id="PTHR30614:SF42">
    <property type="entry name" value="GLUTAMATE_ASPARTATE IMPORT PERMEASE PROTEIN GLTJ"/>
    <property type="match status" value="1"/>
</dbReference>
<dbReference type="PANTHER" id="PTHR30614">
    <property type="entry name" value="MEMBRANE COMPONENT OF AMINO ACID ABC TRANSPORTER"/>
    <property type="match status" value="1"/>
</dbReference>
<keyword evidence="5 8" id="KW-0812">Transmembrane</keyword>
<proteinExistence type="inferred from homology"/>
<dbReference type="GO" id="GO:0043190">
    <property type="term" value="C:ATP-binding cassette (ABC) transporter complex"/>
    <property type="evidence" value="ECO:0007669"/>
    <property type="project" value="InterPro"/>
</dbReference>
<dbReference type="RefSeq" id="WP_087643262.1">
    <property type="nucleotide sequence ID" value="NZ_FCON02000007.1"/>
</dbReference>
<dbReference type="InterPro" id="IPR035906">
    <property type="entry name" value="MetI-like_sf"/>
</dbReference>
<dbReference type="NCBIfam" id="TIGR01726">
    <property type="entry name" value="HEQRo_perm_3TM"/>
    <property type="match status" value="1"/>
</dbReference>
<dbReference type="AlphaFoldDB" id="A0A158FVU9"/>
<dbReference type="PROSITE" id="PS50928">
    <property type="entry name" value="ABC_TM1"/>
    <property type="match status" value="1"/>
</dbReference>
<protein>
    <submittedName>
        <fullName evidence="10">Polar amino acid ABC transporter inner membrane subunit</fullName>
    </submittedName>
</protein>
<keyword evidence="11" id="KW-1185">Reference proteome</keyword>
<dbReference type="EMBL" id="FCON02000007">
    <property type="protein sequence ID" value="SAL23922.1"/>
    <property type="molecule type" value="Genomic_DNA"/>
</dbReference>
<dbReference type="InterPro" id="IPR000515">
    <property type="entry name" value="MetI-like"/>
</dbReference>
<feature type="domain" description="ABC transmembrane type-1" evidence="9">
    <location>
        <begin position="28"/>
        <end position="226"/>
    </location>
</feature>
<dbReference type="Gene3D" id="1.10.3720.10">
    <property type="entry name" value="MetI-like"/>
    <property type="match status" value="1"/>
</dbReference>
<feature type="transmembrane region" description="Helical" evidence="8">
    <location>
        <begin position="207"/>
        <end position="226"/>
    </location>
</feature>
<dbReference type="SUPFAM" id="SSF161098">
    <property type="entry name" value="MetI-like"/>
    <property type="match status" value="1"/>
</dbReference>
<evidence type="ECO:0000256" key="8">
    <source>
        <dbReference type="RuleBase" id="RU363032"/>
    </source>
</evidence>
<evidence type="ECO:0000256" key="4">
    <source>
        <dbReference type="ARBA" id="ARBA00022475"/>
    </source>
</evidence>
<accession>A0A158FVU9</accession>
<dbReference type="CDD" id="cd06261">
    <property type="entry name" value="TM_PBP2"/>
    <property type="match status" value="1"/>
</dbReference>
<evidence type="ECO:0000313" key="11">
    <source>
        <dbReference type="Proteomes" id="UP000054770"/>
    </source>
</evidence>
<evidence type="ECO:0000313" key="10">
    <source>
        <dbReference type="EMBL" id="SAL23922.1"/>
    </source>
</evidence>
<keyword evidence="7 8" id="KW-0472">Membrane</keyword>
<evidence type="ECO:0000256" key="5">
    <source>
        <dbReference type="ARBA" id="ARBA00022692"/>
    </source>
</evidence>
<feature type="transmembrane region" description="Helical" evidence="8">
    <location>
        <begin position="64"/>
        <end position="86"/>
    </location>
</feature>
<evidence type="ECO:0000256" key="7">
    <source>
        <dbReference type="ARBA" id="ARBA00023136"/>
    </source>
</evidence>
<keyword evidence="3 8" id="KW-0813">Transport</keyword>
<dbReference type="InterPro" id="IPR043429">
    <property type="entry name" value="ArtM/GltK/GlnP/TcyL/YhdX-like"/>
</dbReference>
<dbReference type="Proteomes" id="UP000054770">
    <property type="component" value="Unassembled WGS sequence"/>
</dbReference>
<evidence type="ECO:0000256" key="1">
    <source>
        <dbReference type="ARBA" id="ARBA00004429"/>
    </source>
</evidence>
<name>A0A158FVU9_9BURK</name>
<feature type="transmembrane region" description="Helical" evidence="8">
    <location>
        <begin position="106"/>
        <end position="123"/>
    </location>
</feature>
<evidence type="ECO:0000256" key="2">
    <source>
        <dbReference type="ARBA" id="ARBA00010072"/>
    </source>
</evidence>
<organism evidence="10 11">
    <name type="scientific">Caballeronia choica</name>
    <dbReference type="NCBI Taxonomy" id="326476"/>
    <lineage>
        <taxon>Bacteria</taxon>
        <taxon>Pseudomonadati</taxon>
        <taxon>Pseudomonadota</taxon>
        <taxon>Betaproteobacteria</taxon>
        <taxon>Burkholderiales</taxon>
        <taxon>Burkholderiaceae</taxon>
        <taxon>Caballeronia</taxon>
    </lineage>
</organism>
<comment type="caution">
    <text evidence="10">The sequence shown here is derived from an EMBL/GenBank/DDBJ whole genome shotgun (WGS) entry which is preliminary data.</text>
</comment>
<dbReference type="GO" id="GO:0006865">
    <property type="term" value="P:amino acid transport"/>
    <property type="evidence" value="ECO:0007669"/>
    <property type="project" value="TreeGrafter"/>
</dbReference>
<evidence type="ECO:0000256" key="6">
    <source>
        <dbReference type="ARBA" id="ARBA00022989"/>
    </source>
</evidence>
<dbReference type="Pfam" id="PF00528">
    <property type="entry name" value="BPD_transp_1"/>
    <property type="match status" value="1"/>
</dbReference>
<keyword evidence="4" id="KW-1003">Cell membrane</keyword>
<feature type="transmembrane region" description="Helical" evidence="8">
    <location>
        <begin position="32"/>
        <end position="52"/>
    </location>
</feature>
<gene>
    <name evidence="10" type="ORF">AWB68_01020</name>
</gene>
<dbReference type="InterPro" id="IPR010065">
    <property type="entry name" value="AA_ABC_transptr_permease_3TM"/>
</dbReference>
<evidence type="ECO:0000256" key="3">
    <source>
        <dbReference type="ARBA" id="ARBA00022448"/>
    </source>
</evidence>
<reference evidence="10" key="1">
    <citation type="submission" date="2016-01" db="EMBL/GenBank/DDBJ databases">
        <authorList>
            <person name="Peeters C."/>
        </authorList>
    </citation>
    <scope>NUCLEOTIDE SEQUENCE [LARGE SCALE GENOMIC DNA]</scope>
    <source>
        <strain evidence="10">LMG 22940</strain>
    </source>
</reference>
<comment type="similarity">
    <text evidence="2">Belongs to the binding-protein-dependent transport system permease family. HisMQ subfamily.</text>
</comment>
<dbReference type="OrthoDB" id="6534575at2"/>
<evidence type="ECO:0000259" key="9">
    <source>
        <dbReference type="PROSITE" id="PS50928"/>
    </source>
</evidence>
<keyword evidence="6 8" id="KW-1133">Transmembrane helix</keyword>
<comment type="subcellular location">
    <subcellularLocation>
        <location evidence="1">Cell inner membrane</location>
        <topology evidence="1">Multi-pass membrane protein</topology>
    </subcellularLocation>
    <subcellularLocation>
        <location evidence="8">Cell membrane</location>
        <topology evidence="8">Multi-pass membrane protein</topology>
    </subcellularLocation>
</comment>
<dbReference type="GO" id="GO:0022857">
    <property type="term" value="F:transmembrane transporter activity"/>
    <property type="evidence" value="ECO:0007669"/>
    <property type="project" value="InterPro"/>
</dbReference>